<feature type="transmembrane region" description="Helical" evidence="11">
    <location>
        <begin position="160"/>
        <end position="178"/>
    </location>
</feature>
<gene>
    <name evidence="12" type="ORF">CJU94_15555</name>
</gene>
<protein>
    <recommendedName>
        <fullName evidence="11">Phosphate transporter</fullName>
    </recommendedName>
</protein>
<comment type="similarity">
    <text evidence="2">Belongs to the inorganic phosphate transporter (PiT) (TC 2.A.20) family. Pit subfamily.</text>
</comment>
<keyword evidence="8 11" id="KW-1133">Transmembrane helix</keyword>
<evidence type="ECO:0000256" key="1">
    <source>
        <dbReference type="ARBA" id="ARBA00004651"/>
    </source>
</evidence>
<organism evidence="12 13">
    <name type="scientific">Paraburkholderia aromaticivorans</name>
    <dbReference type="NCBI Taxonomy" id="2026199"/>
    <lineage>
        <taxon>Bacteria</taxon>
        <taxon>Pseudomonadati</taxon>
        <taxon>Pseudomonadota</taxon>
        <taxon>Betaproteobacteria</taxon>
        <taxon>Burkholderiales</taxon>
        <taxon>Burkholderiaceae</taxon>
        <taxon>Paraburkholderia</taxon>
    </lineage>
</organism>
<evidence type="ECO:0000256" key="11">
    <source>
        <dbReference type="RuleBase" id="RU363058"/>
    </source>
</evidence>
<keyword evidence="3 11" id="KW-0813">Transport</keyword>
<feature type="transmembrane region" description="Helical" evidence="11">
    <location>
        <begin position="502"/>
        <end position="523"/>
    </location>
</feature>
<feature type="transmembrane region" description="Helical" evidence="11">
    <location>
        <begin position="21"/>
        <end position="39"/>
    </location>
</feature>
<keyword evidence="7" id="KW-0769">Symport</keyword>
<dbReference type="EMBL" id="CP022989">
    <property type="protein sequence ID" value="ASV99436.1"/>
    <property type="molecule type" value="Genomic_DNA"/>
</dbReference>
<evidence type="ECO:0000256" key="3">
    <source>
        <dbReference type="ARBA" id="ARBA00022448"/>
    </source>
</evidence>
<dbReference type="InterPro" id="IPR001204">
    <property type="entry name" value="Phos_transporter"/>
</dbReference>
<keyword evidence="6 11" id="KW-0812">Transmembrane</keyword>
<evidence type="ECO:0000256" key="9">
    <source>
        <dbReference type="ARBA" id="ARBA00023136"/>
    </source>
</evidence>
<dbReference type="Pfam" id="PF01384">
    <property type="entry name" value="PHO4"/>
    <property type="match status" value="1"/>
</dbReference>
<dbReference type="GO" id="GO:0005315">
    <property type="term" value="F:phosphate transmembrane transporter activity"/>
    <property type="evidence" value="ECO:0007669"/>
    <property type="project" value="InterPro"/>
</dbReference>
<evidence type="ECO:0000256" key="2">
    <source>
        <dbReference type="ARBA" id="ARBA00005342"/>
    </source>
</evidence>
<feature type="transmembrane region" description="Helical" evidence="11">
    <location>
        <begin position="199"/>
        <end position="218"/>
    </location>
</feature>
<evidence type="ECO:0000256" key="8">
    <source>
        <dbReference type="ARBA" id="ARBA00022989"/>
    </source>
</evidence>
<comment type="subcellular location">
    <subcellularLocation>
        <location evidence="1">Cell membrane</location>
        <topology evidence="1">Multi-pass membrane protein</topology>
    </subcellularLocation>
    <subcellularLocation>
        <location evidence="11">Membrane</location>
        <topology evidence="11">Multi-pass membrane protein</topology>
    </subcellularLocation>
</comment>
<comment type="catalytic activity">
    <reaction evidence="10">
        <text>phosphate(in) + H(+)(in) = phosphate(out) + H(+)(out)</text>
        <dbReference type="Rhea" id="RHEA:29939"/>
        <dbReference type="ChEBI" id="CHEBI:15378"/>
        <dbReference type="ChEBI" id="CHEBI:43474"/>
    </reaction>
</comment>
<reference evidence="12 13" key="1">
    <citation type="submission" date="2017-08" db="EMBL/GenBank/DDBJ databases">
        <title>Identification and genetic characteristics of simultaneous BTEX- and naphthalene-degrading Paraburkholderia sp. BN5 isolated from petroleum-contaminated soil.</title>
        <authorList>
            <person name="Lee Y."/>
            <person name="Jeon C.O."/>
        </authorList>
    </citation>
    <scope>NUCLEOTIDE SEQUENCE [LARGE SCALE GENOMIC DNA]</scope>
    <source>
        <strain evidence="12 13">BN5</strain>
    </source>
</reference>
<dbReference type="PANTHER" id="PTHR11101:SF65">
    <property type="entry name" value="LOW-AFFINITY INORGANIC PHOSPHATE TRANSPORTER PITA-RELATED"/>
    <property type="match status" value="1"/>
</dbReference>
<evidence type="ECO:0000256" key="7">
    <source>
        <dbReference type="ARBA" id="ARBA00022847"/>
    </source>
</evidence>
<dbReference type="Proteomes" id="UP000215158">
    <property type="component" value="Chromosome 1"/>
</dbReference>
<keyword evidence="9 11" id="KW-0472">Membrane</keyword>
<dbReference type="AlphaFoldDB" id="A0A248VK84"/>
<evidence type="ECO:0000256" key="4">
    <source>
        <dbReference type="ARBA" id="ARBA00022475"/>
    </source>
</evidence>
<keyword evidence="13" id="KW-1185">Reference proteome</keyword>
<keyword evidence="4" id="KW-1003">Cell membrane</keyword>
<evidence type="ECO:0000256" key="10">
    <source>
        <dbReference type="ARBA" id="ARBA00047348"/>
    </source>
</evidence>
<feature type="transmembrane region" description="Helical" evidence="11">
    <location>
        <begin position="410"/>
        <end position="430"/>
    </location>
</feature>
<dbReference type="RefSeq" id="WP_095419447.1">
    <property type="nucleotide sequence ID" value="NZ_CP022989.1"/>
</dbReference>
<dbReference type="KEGG" id="parb:CJU94_15555"/>
<feature type="transmembrane region" description="Helical" evidence="11">
    <location>
        <begin position="102"/>
        <end position="120"/>
    </location>
</feature>
<evidence type="ECO:0000313" key="13">
    <source>
        <dbReference type="Proteomes" id="UP000215158"/>
    </source>
</evidence>
<dbReference type="GO" id="GO:0035435">
    <property type="term" value="P:phosphate ion transmembrane transport"/>
    <property type="evidence" value="ECO:0007669"/>
    <property type="project" value="TreeGrafter"/>
</dbReference>
<keyword evidence="5 11" id="KW-0592">Phosphate transport</keyword>
<dbReference type="GO" id="GO:0015293">
    <property type="term" value="F:symporter activity"/>
    <property type="evidence" value="ECO:0007669"/>
    <property type="project" value="UniProtKB-KW"/>
</dbReference>
<evidence type="ECO:0000313" key="12">
    <source>
        <dbReference type="EMBL" id="ASV99436.1"/>
    </source>
</evidence>
<accession>A0A248VK84</accession>
<dbReference type="OrthoDB" id="9779554at2"/>
<proteinExistence type="inferred from homology"/>
<dbReference type="PANTHER" id="PTHR11101">
    <property type="entry name" value="PHOSPHATE TRANSPORTER"/>
    <property type="match status" value="1"/>
</dbReference>
<feature type="transmembrane region" description="Helical" evidence="11">
    <location>
        <begin position="238"/>
        <end position="256"/>
    </location>
</feature>
<feature type="transmembrane region" description="Helical" evidence="11">
    <location>
        <begin position="132"/>
        <end position="154"/>
    </location>
</feature>
<dbReference type="GO" id="GO:0005886">
    <property type="term" value="C:plasma membrane"/>
    <property type="evidence" value="ECO:0007669"/>
    <property type="project" value="UniProtKB-SubCell"/>
</dbReference>
<feature type="transmembrane region" description="Helical" evidence="11">
    <location>
        <begin position="263"/>
        <end position="281"/>
    </location>
</feature>
<name>A0A248VK84_9BURK</name>
<evidence type="ECO:0000256" key="5">
    <source>
        <dbReference type="ARBA" id="ARBA00022592"/>
    </source>
</evidence>
<sequence length="527" mass="56024">MDHLSPQANEVSVRGRRAGRALILLVIAFGMIFVGVHLAADLEPVRRSSAFPYALLCIALFIALGFEFVNGFHDTANAVATVIYTHSLTPNVAVVWSGVWNFAGVLFSSGAVAFGILQLLPVELILRVGERAGFAMVFALLIAAIVWNLSTWYFGLPSSSSHTLIGSIIGVGLMNQLMRGPSGTSGVDWTQALGVARSLFLSPLIGFFAAGVLLLALKTVVRIPALYEAPTGNRPPPLWIRVLLILTSTGVSFAHGSNDGQKGMGLIMLILIGTVPTAYALNKTVTAQEALSFVAVARQAAVVFGKYTHAAPASAEAHEEVEAYVRRHQLTTGTLAAMQQLSDAVAGQVAKTGSIAAMPQSMVDNVRNDMYVVSEAIRVMEKTGNPEFAAADRLVIDNYRHYLDHATKFIPSWVKVAVAIALGLGTIVGWRRIVVTVGEKIGRQRLTYGQGASAEMVAMLTIGAADVYGLPVSTTHVLSSGVAGTMVTSGSGLQWNTVRSLLLAWVLTLPASIGLAAVLYWALRVTF</sequence>
<evidence type="ECO:0000256" key="6">
    <source>
        <dbReference type="ARBA" id="ARBA00022692"/>
    </source>
</evidence>
<feature type="transmembrane region" description="Helical" evidence="11">
    <location>
        <begin position="51"/>
        <end position="69"/>
    </location>
</feature>